<dbReference type="InterPro" id="IPR003700">
    <property type="entry name" value="Pantoate_hydroxy_MeTrfase"/>
</dbReference>
<dbReference type="InterPro" id="IPR040442">
    <property type="entry name" value="Pyrv_kinase-like_dom_sf"/>
</dbReference>
<dbReference type="PIRSF" id="PIRSF000388">
    <property type="entry name" value="Pantoate_hydroxy_MeTrfase"/>
    <property type="match status" value="1"/>
</dbReference>
<evidence type="ECO:0000256" key="4">
    <source>
        <dbReference type="ARBA" id="ARBA00022679"/>
    </source>
</evidence>
<dbReference type="RefSeq" id="WP_186895613.1">
    <property type="nucleotide sequence ID" value="NZ_WJBE01000033.1"/>
</dbReference>
<feature type="active site" description="Proton acceptor" evidence="5">
    <location>
        <position position="184"/>
    </location>
</feature>
<dbReference type="Gene3D" id="3.20.20.60">
    <property type="entry name" value="Phosphoenolpyruvate-binding domains"/>
    <property type="match status" value="1"/>
</dbReference>
<feature type="binding site" evidence="5">
    <location>
        <position position="85"/>
    </location>
    <ligand>
        <name>Mg(2+)</name>
        <dbReference type="ChEBI" id="CHEBI:18420"/>
    </ligand>
</feature>
<feature type="binding site" evidence="5">
    <location>
        <position position="85"/>
    </location>
    <ligand>
        <name>3-methyl-2-oxobutanoate</name>
        <dbReference type="ChEBI" id="CHEBI:11851"/>
    </ligand>
</feature>
<feature type="binding site" evidence="5">
    <location>
        <begin position="46"/>
        <end position="47"/>
    </location>
    <ligand>
        <name>3-methyl-2-oxobutanoate</name>
        <dbReference type="ChEBI" id="CHEBI:11851"/>
    </ligand>
</feature>
<dbReference type="HAMAP" id="MF_00156">
    <property type="entry name" value="PanB"/>
    <property type="match status" value="1"/>
</dbReference>
<sequence>MKSKFTVSSFLQAKANKEKITMLTAYDYSMAKIVNDAGIDAILVGDSLGMVVQGYESTLEVTMDDMVYHCRAVARGAENALIVGDMPFLSYHVSVEDAVRNAGRLIQEGKAQAVKLEGGVEQVANVTAIVKAQIPVMGHIGLTPQSVNLFGGFKVQGKDTVQAQKVIDDALALEAAGVFAIVLEGIPEKLATLITEKISVPTIGIGAGRYCDGQVLVIHDLLGMYSGQSPKFSKRYAALNETIKDSVTAYVTEVKTAQFPEEKHTFTIDDAVIAALQQ</sequence>
<dbReference type="NCBIfam" id="TIGR00222">
    <property type="entry name" value="panB"/>
    <property type="match status" value="1"/>
</dbReference>
<keyword evidence="5" id="KW-0963">Cytoplasm</keyword>
<evidence type="ECO:0000313" key="7">
    <source>
        <dbReference type="Proteomes" id="UP000622405"/>
    </source>
</evidence>
<comment type="catalytic activity">
    <reaction evidence="5">
        <text>(6R)-5,10-methylene-5,6,7,8-tetrahydrofolate + 3-methyl-2-oxobutanoate + H2O = 2-dehydropantoate + (6S)-5,6,7,8-tetrahydrofolate</text>
        <dbReference type="Rhea" id="RHEA:11824"/>
        <dbReference type="ChEBI" id="CHEBI:11561"/>
        <dbReference type="ChEBI" id="CHEBI:11851"/>
        <dbReference type="ChEBI" id="CHEBI:15377"/>
        <dbReference type="ChEBI" id="CHEBI:15636"/>
        <dbReference type="ChEBI" id="CHEBI:57453"/>
        <dbReference type="EC" id="2.1.2.11"/>
    </reaction>
</comment>
<evidence type="ECO:0000256" key="1">
    <source>
        <dbReference type="ARBA" id="ARBA00008676"/>
    </source>
</evidence>
<dbReference type="Pfam" id="PF02548">
    <property type="entry name" value="Pantoate_transf"/>
    <property type="match status" value="1"/>
</dbReference>
<keyword evidence="5" id="KW-0479">Metal-binding</keyword>
<comment type="cofactor">
    <cofactor evidence="5">
        <name>Mg(2+)</name>
        <dbReference type="ChEBI" id="CHEBI:18420"/>
    </cofactor>
    <text evidence="5">Binds 1 Mg(2+) ion per subunit.</text>
</comment>
<comment type="similarity">
    <text evidence="1 5">Belongs to the PanB family.</text>
</comment>
<reference evidence="6 7" key="1">
    <citation type="journal article" date="2020" name="mSystems">
        <title>Defining Genomic and Predicted Metabolic Features of the Acetobacterium Genus.</title>
        <authorList>
            <person name="Ross D.E."/>
            <person name="Marshall C.W."/>
            <person name="Gulliver D."/>
            <person name="May H.D."/>
            <person name="Norman R.S."/>
        </authorList>
    </citation>
    <scope>NUCLEOTIDE SEQUENCE [LARGE SCALE GENOMIC DNA]</scope>
    <source>
        <strain evidence="6 7">DSM 4132</strain>
    </source>
</reference>
<protein>
    <recommendedName>
        <fullName evidence="5">3-methyl-2-oxobutanoate hydroxymethyltransferase</fullName>
        <ecNumber evidence="5">2.1.2.11</ecNumber>
    </recommendedName>
    <alternativeName>
        <fullName evidence="5">Ketopantoate hydroxymethyltransferase</fullName>
        <shortName evidence="5">KPHMT</shortName>
    </alternativeName>
</protein>
<organism evidence="6 7">
    <name type="scientific">Acetobacterium malicum</name>
    <dbReference type="NCBI Taxonomy" id="52692"/>
    <lineage>
        <taxon>Bacteria</taxon>
        <taxon>Bacillati</taxon>
        <taxon>Bacillota</taxon>
        <taxon>Clostridia</taxon>
        <taxon>Eubacteriales</taxon>
        <taxon>Eubacteriaceae</taxon>
        <taxon>Acetobacterium</taxon>
    </lineage>
</organism>
<name>A0ABR6Z3F0_9FIRM</name>
<comment type="subunit">
    <text evidence="2 5">Homodecamer; pentamer of dimers.</text>
</comment>
<evidence type="ECO:0000256" key="2">
    <source>
        <dbReference type="ARBA" id="ARBA00011424"/>
    </source>
</evidence>
<proteinExistence type="inferred from homology"/>
<dbReference type="EMBL" id="WJBE01000033">
    <property type="protein sequence ID" value="MBC3901582.1"/>
    <property type="molecule type" value="Genomic_DNA"/>
</dbReference>
<evidence type="ECO:0000256" key="3">
    <source>
        <dbReference type="ARBA" id="ARBA00022655"/>
    </source>
</evidence>
<feature type="binding site" evidence="5">
    <location>
        <position position="115"/>
    </location>
    <ligand>
        <name>3-methyl-2-oxobutanoate</name>
        <dbReference type="ChEBI" id="CHEBI:11851"/>
    </ligand>
</feature>
<dbReference type="PANTHER" id="PTHR20881:SF0">
    <property type="entry name" value="3-METHYL-2-OXOBUTANOATE HYDROXYMETHYLTRANSFERASE"/>
    <property type="match status" value="1"/>
</dbReference>
<comment type="caution">
    <text evidence="6">The sequence shown here is derived from an EMBL/GenBank/DDBJ whole genome shotgun (WGS) entry which is preliminary data.</text>
</comment>
<evidence type="ECO:0000313" key="6">
    <source>
        <dbReference type="EMBL" id="MBC3901582.1"/>
    </source>
</evidence>
<keyword evidence="4 5" id="KW-0808">Transferase</keyword>
<dbReference type="InterPro" id="IPR015813">
    <property type="entry name" value="Pyrv/PenolPyrv_kinase-like_dom"/>
</dbReference>
<dbReference type="CDD" id="cd06557">
    <property type="entry name" value="KPHMT-like"/>
    <property type="match status" value="1"/>
</dbReference>
<dbReference type="PANTHER" id="PTHR20881">
    <property type="entry name" value="3-METHYL-2-OXOBUTANOATE HYDROXYMETHYLTRANSFERASE"/>
    <property type="match status" value="1"/>
</dbReference>
<dbReference type="EC" id="2.1.2.11" evidence="5"/>
<evidence type="ECO:0000256" key="5">
    <source>
        <dbReference type="HAMAP-Rule" id="MF_00156"/>
    </source>
</evidence>
<keyword evidence="3 5" id="KW-0566">Pantothenate biosynthesis</keyword>
<gene>
    <name evidence="5 6" type="primary">panB</name>
    <name evidence="6" type="ORF">GH811_18440</name>
</gene>
<feature type="binding site" evidence="5">
    <location>
        <position position="117"/>
    </location>
    <ligand>
        <name>Mg(2+)</name>
        <dbReference type="ChEBI" id="CHEBI:18420"/>
    </ligand>
</feature>
<accession>A0ABR6Z3F0</accession>
<keyword evidence="7" id="KW-1185">Reference proteome</keyword>
<keyword evidence="5" id="KW-0460">Magnesium</keyword>
<feature type="binding site" evidence="5">
    <location>
        <position position="46"/>
    </location>
    <ligand>
        <name>Mg(2+)</name>
        <dbReference type="ChEBI" id="CHEBI:18420"/>
    </ligand>
</feature>
<dbReference type="NCBIfam" id="NF001452">
    <property type="entry name" value="PRK00311.1"/>
    <property type="match status" value="1"/>
</dbReference>
<comment type="pathway">
    <text evidence="5">Cofactor biosynthesis; (R)-pantothenate biosynthesis; (R)-pantoate from 3-methyl-2-oxobutanoate: step 1/2.</text>
</comment>
<dbReference type="Proteomes" id="UP000622405">
    <property type="component" value="Unassembled WGS sequence"/>
</dbReference>
<comment type="subcellular location">
    <subcellularLocation>
        <location evidence="5">Cytoplasm</location>
    </subcellularLocation>
</comment>
<dbReference type="SUPFAM" id="SSF51621">
    <property type="entry name" value="Phosphoenolpyruvate/pyruvate domain"/>
    <property type="match status" value="1"/>
</dbReference>
<comment type="function">
    <text evidence="5">Catalyzes the reversible reaction in which hydroxymethyl group from 5,10-methylenetetrahydrofolate is transferred onto alpha-ketoisovalerate to form ketopantoate.</text>
</comment>
<dbReference type="GO" id="GO:0003864">
    <property type="term" value="F:3-methyl-2-oxobutanoate hydroxymethyltransferase activity"/>
    <property type="evidence" value="ECO:0007669"/>
    <property type="project" value="UniProtKB-EC"/>
</dbReference>